<dbReference type="Proteomes" id="UP000078550">
    <property type="component" value="Unassembled WGS sequence"/>
</dbReference>
<organism evidence="2 3">
    <name type="scientific">Plasmodium ovale wallikeri</name>
    <dbReference type="NCBI Taxonomy" id="864142"/>
    <lineage>
        <taxon>Eukaryota</taxon>
        <taxon>Sar</taxon>
        <taxon>Alveolata</taxon>
        <taxon>Apicomplexa</taxon>
        <taxon>Aconoidasida</taxon>
        <taxon>Haemosporida</taxon>
        <taxon>Plasmodiidae</taxon>
        <taxon>Plasmodium</taxon>
        <taxon>Plasmodium (Plasmodium)</taxon>
    </lineage>
</organism>
<evidence type="ECO:0000313" key="3">
    <source>
        <dbReference type="Proteomes" id="UP000078550"/>
    </source>
</evidence>
<evidence type="ECO:0000256" key="1">
    <source>
        <dbReference type="SAM" id="Phobius"/>
    </source>
</evidence>
<evidence type="ECO:0000313" key="2">
    <source>
        <dbReference type="EMBL" id="SBT58004.1"/>
    </source>
</evidence>
<protein>
    <recommendedName>
        <fullName evidence="4">PIR Superfamily Protein</fullName>
    </recommendedName>
</protein>
<dbReference type="EMBL" id="FLRE01002126">
    <property type="protein sequence ID" value="SBT58004.1"/>
    <property type="molecule type" value="Genomic_DNA"/>
</dbReference>
<accession>A0A1A9AP53</accession>
<reference evidence="3" key="1">
    <citation type="submission" date="2016-05" db="EMBL/GenBank/DDBJ databases">
        <authorList>
            <person name="Naeem Raeece"/>
        </authorList>
    </citation>
    <scope>NUCLEOTIDE SEQUENCE [LARGE SCALE GENOMIC DNA]</scope>
</reference>
<proteinExistence type="predicted"/>
<keyword evidence="1" id="KW-1133">Transmembrane helix</keyword>
<feature type="transmembrane region" description="Helical" evidence="1">
    <location>
        <begin position="6"/>
        <end position="28"/>
    </location>
</feature>
<keyword evidence="1" id="KW-0812">Transmembrane</keyword>
<sequence>MPQYSGRNTSIIAATSLSGILSSFILLYKTTSFGSILNNLVGNKIKFGNSLSDEAYHETLENISESSHGEGYNILYNSLGDS</sequence>
<gene>
    <name evidence="2" type="ORF">POVWA2_082750</name>
</gene>
<evidence type="ECO:0008006" key="4">
    <source>
        <dbReference type="Google" id="ProtNLM"/>
    </source>
</evidence>
<dbReference type="AlphaFoldDB" id="A0A1A9AP53"/>
<keyword evidence="1" id="KW-0472">Membrane</keyword>
<name>A0A1A9AP53_PLAOA</name>